<comment type="caution">
    <text evidence="3">The sequence shown here is derived from an EMBL/GenBank/DDBJ whole genome shotgun (WGS) entry which is preliminary data.</text>
</comment>
<dbReference type="Proteomes" id="UP001385951">
    <property type="component" value="Unassembled WGS sequence"/>
</dbReference>
<organism evidence="3 4">
    <name type="scientific">Cerrena zonata</name>
    <dbReference type="NCBI Taxonomy" id="2478898"/>
    <lineage>
        <taxon>Eukaryota</taxon>
        <taxon>Fungi</taxon>
        <taxon>Dikarya</taxon>
        <taxon>Basidiomycota</taxon>
        <taxon>Agaricomycotina</taxon>
        <taxon>Agaricomycetes</taxon>
        <taxon>Polyporales</taxon>
        <taxon>Cerrenaceae</taxon>
        <taxon>Cerrena</taxon>
    </lineage>
</organism>
<evidence type="ECO:0000313" key="4">
    <source>
        <dbReference type="Proteomes" id="UP001385951"/>
    </source>
</evidence>
<dbReference type="GO" id="GO:0005774">
    <property type="term" value="C:vacuolar membrane"/>
    <property type="evidence" value="ECO:0007669"/>
    <property type="project" value="TreeGrafter"/>
</dbReference>
<dbReference type="InterPro" id="IPR009348">
    <property type="entry name" value="NPR2-like"/>
</dbReference>
<feature type="compositionally biased region" description="Polar residues" evidence="2">
    <location>
        <begin position="628"/>
        <end position="641"/>
    </location>
</feature>
<dbReference type="GO" id="GO:1990130">
    <property type="term" value="C:GATOR1 complex"/>
    <property type="evidence" value="ECO:0007669"/>
    <property type="project" value="TreeGrafter"/>
</dbReference>
<feature type="region of interest" description="Disordered" evidence="2">
    <location>
        <begin position="594"/>
        <end position="649"/>
    </location>
</feature>
<reference evidence="3 4" key="1">
    <citation type="submission" date="2022-09" db="EMBL/GenBank/DDBJ databases">
        <authorList>
            <person name="Palmer J.M."/>
        </authorList>
    </citation>
    <scope>NUCLEOTIDE SEQUENCE [LARGE SCALE GENOMIC DNA]</scope>
    <source>
        <strain evidence="3 4">DSM 7382</strain>
    </source>
</reference>
<sequence>MLVILILQSETYRVDTNLATIADAGISFLPRIESVFYAVFDLVEGPKIVYQVPEGLIATNSNNCEGSKSTPDKTQGPPSPSVQPSEENPELSTHRPFPSTLKTPGLNPADARQIRSPKRKAAENRYLFHFDDISKYVIPNTALYGRLVVCTTHNHKIIGFPVELYGRYQRNYFRFNLCLVFDRSADLSCFEPIIRKIGRVLTACEDESEFLSSPENSSKIYAVLEQLYEDLNSYRETSIPIDKFNSIELKLIPFYPNPPPVKDWQVPYPLIDFKGRISPNWDLTIAKVCEFIDGVNHIARIAQLADCDIALAREAIAHLKYYQVIMMVDVFQFSNIYTLRKCISSLASEDHVASEAVSHVGRQGAVLDWPSMLHLYSRLKPGITVYQWMQEYDIYGKGVDVRRFISFGVVKGFLRRMHRWPVLLSTKPVPVEPPVGMSGVSDELIRFGERSPEISSSVIAQPSQSFARHEPEHVRMRPRAQEATATLASVDGEMALATPRVQERDLALLRTVYRESAAERAPPHLQTLSLKSSPAPVVEDKTPTLRTRGLRAHNLTAREPGSRRHSHVDYTSSISSTSTIPTYVSSSPQFSNFRISPDAVGNPGVSEGTESEHSSGGRSTIGGHAHNRSGTHLSKSPSGPTSHLPHTASPFPPALIPLLDGEHHTDELCVRFNVGWPMLEQWLVNAGGGEGNGDFGNVCIIYR</sequence>
<dbReference type="PANTHER" id="PTHR12991:SF10">
    <property type="entry name" value="GATOR COMPLEX PROTEIN NPRL2"/>
    <property type="match status" value="1"/>
</dbReference>
<evidence type="ECO:0000313" key="3">
    <source>
        <dbReference type="EMBL" id="KAK7693728.1"/>
    </source>
</evidence>
<dbReference type="GO" id="GO:0005096">
    <property type="term" value="F:GTPase activator activity"/>
    <property type="evidence" value="ECO:0007669"/>
    <property type="project" value="TreeGrafter"/>
</dbReference>
<name>A0AAW0GK49_9APHY</name>
<dbReference type="GO" id="GO:1904262">
    <property type="term" value="P:negative regulation of TORC1 signaling"/>
    <property type="evidence" value="ECO:0007669"/>
    <property type="project" value="TreeGrafter"/>
</dbReference>
<evidence type="ECO:0008006" key="5">
    <source>
        <dbReference type="Google" id="ProtNLM"/>
    </source>
</evidence>
<keyword evidence="4" id="KW-1185">Reference proteome</keyword>
<feature type="compositionally biased region" description="Polar residues" evidence="2">
    <location>
        <begin position="61"/>
        <end position="73"/>
    </location>
</feature>
<gene>
    <name evidence="3" type="ORF">QCA50_003300</name>
</gene>
<feature type="compositionally biased region" description="Low complexity" evidence="2">
    <location>
        <begin position="569"/>
        <end position="579"/>
    </location>
</feature>
<accession>A0AAW0GK49</accession>
<protein>
    <recommendedName>
        <fullName evidence="5">NPR2-domain-containing protein</fullName>
    </recommendedName>
</protein>
<dbReference type="PANTHER" id="PTHR12991">
    <property type="entry name" value="NITROGEN PERMEASE REGULATOR 2/TUMOR SUPPRESSOR CANDIDATE 4"/>
    <property type="match status" value="1"/>
</dbReference>
<dbReference type="GO" id="GO:0010508">
    <property type="term" value="P:positive regulation of autophagy"/>
    <property type="evidence" value="ECO:0007669"/>
    <property type="project" value="TreeGrafter"/>
</dbReference>
<comment type="similarity">
    <text evidence="1">Belongs to the NPR2 family.</text>
</comment>
<dbReference type="EMBL" id="JASBNA010000003">
    <property type="protein sequence ID" value="KAK7693728.1"/>
    <property type="molecule type" value="Genomic_DNA"/>
</dbReference>
<proteinExistence type="inferred from homology"/>
<dbReference type="AlphaFoldDB" id="A0AAW0GK49"/>
<feature type="region of interest" description="Disordered" evidence="2">
    <location>
        <begin position="558"/>
        <end position="579"/>
    </location>
</feature>
<feature type="region of interest" description="Disordered" evidence="2">
    <location>
        <begin position="61"/>
        <end position="118"/>
    </location>
</feature>
<evidence type="ECO:0000256" key="1">
    <source>
        <dbReference type="ARBA" id="ARBA00008433"/>
    </source>
</evidence>
<evidence type="ECO:0000256" key="2">
    <source>
        <dbReference type="SAM" id="MobiDB-lite"/>
    </source>
</evidence>
<dbReference type="Pfam" id="PF06218">
    <property type="entry name" value="NPR2"/>
    <property type="match status" value="2"/>
</dbReference>